<gene>
    <name evidence="3" type="ORF">RB636_33975</name>
</gene>
<evidence type="ECO:0000313" key="3">
    <source>
        <dbReference type="EMBL" id="MEF3118173.1"/>
    </source>
</evidence>
<evidence type="ECO:0000256" key="1">
    <source>
        <dbReference type="SAM" id="MobiDB-lite"/>
    </source>
</evidence>
<feature type="domain" description="Transposase IS116/IS110/IS902 C-terminal" evidence="2">
    <location>
        <begin position="40"/>
        <end position="94"/>
    </location>
</feature>
<protein>
    <submittedName>
        <fullName evidence="3">Transposase</fullName>
    </submittedName>
</protein>
<name>A0ABU7X338_9ACTN</name>
<dbReference type="Pfam" id="PF02371">
    <property type="entry name" value="Transposase_20"/>
    <property type="match status" value="1"/>
</dbReference>
<dbReference type="RefSeq" id="WP_331789360.1">
    <property type="nucleotide sequence ID" value="NZ_JAVFKM010000025.1"/>
</dbReference>
<reference evidence="3 4" key="1">
    <citation type="submission" date="2023-08" db="EMBL/GenBank/DDBJ databases">
        <authorList>
            <person name="Sharma P."/>
            <person name="Verma V."/>
            <person name="Mohan M.K."/>
            <person name="Dubey A.K."/>
        </authorList>
    </citation>
    <scope>NUCLEOTIDE SEQUENCE [LARGE SCALE GENOMIC DNA]</scope>
    <source>
        <strain evidence="3 4">ADP4</strain>
    </source>
</reference>
<sequence>MALSMPAQRIEQITGQIDLLNQRLTGLVERHAPQPLAPVGVGSGSAVTLLIAMGDHPERLSTEASFAALCGAGPIEYDSRGRSSRRLNRGGDRQAIPLCTASCGHGCATIRVPRRTTDAAPRRARPVVRSSGALSDSAEPATRHRGFDGGLLGGDRSSSRDGSE</sequence>
<dbReference type="InterPro" id="IPR003346">
    <property type="entry name" value="Transposase_20"/>
</dbReference>
<dbReference type="Proteomes" id="UP001348265">
    <property type="component" value="Unassembled WGS sequence"/>
</dbReference>
<feature type="region of interest" description="Disordered" evidence="1">
    <location>
        <begin position="114"/>
        <end position="164"/>
    </location>
</feature>
<evidence type="ECO:0000259" key="2">
    <source>
        <dbReference type="Pfam" id="PF02371"/>
    </source>
</evidence>
<keyword evidence="4" id="KW-1185">Reference proteome</keyword>
<evidence type="ECO:0000313" key="4">
    <source>
        <dbReference type="Proteomes" id="UP001348265"/>
    </source>
</evidence>
<comment type="caution">
    <text evidence="3">The sequence shown here is derived from an EMBL/GenBank/DDBJ whole genome shotgun (WGS) entry which is preliminary data.</text>
</comment>
<accession>A0ABU7X338</accession>
<dbReference type="EMBL" id="JAVFKM010000025">
    <property type="protein sequence ID" value="MEF3118173.1"/>
    <property type="molecule type" value="Genomic_DNA"/>
</dbReference>
<proteinExistence type="predicted"/>
<organism evidence="3 4">
    <name type="scientific">Streptomyces chrestomyceticus</name>
    <dbReference type="NCBI Taxonomy" id="68185"/>
    <lineage>
        <taxon>Bacteria</taxon>
        <taxon>Bacillati</taxon>
        <taxon>Actinomycetota</taxon>
        <taxon>Actinomycetes</taxon>
        <taxon>Kitasatosporales</taxon>
        <taxon>Streptomycetaceae</taxon>
        <taxon>Streptomyces</taxon>
    </lineage>
</organism>